<protein>
    <submittedName>
        <fullName evidence="2">MOSC domain-containing protein</fullName>
    </submittedName>
</protein>
<dbReference type="Proteomes" id="UP000565262">
    <property type="component" value="Unassembled WGS sequence"/>
</dbReference>
<dbReference type="Pfam" id="PF03473">
    <property type="entry name" value="MOSC"/>
    <property type="match status" value="1"/>
</dbReference>
<dbReference type="PANTHER" id="PTHR30212:SF2">
    <property type="entry name" value="PROTEIN YIIM"/>
    <property type="match status" value="1"/>
</dbReference>
<dbReference type="SUPFAM" id="SSF50800">
    <property type="entry name" value="PK beta-barrel domain-like"/>
    <property type="match status" value="1"/>
</dbReference>
<comment type="caution">
    <text evidence="2">The sequence shown here is derived from an EMBL/GenBank/DDBJ whole genome shotgun (WGS) entry which is preliminary data.</text>
</comment>
<dbReference type="InterPro" id="IPR005302">
    <property type="entry name" value="MoCF_Sase_C"/>
</dbReference>
<dbReference type="PANTHER" id="PTHR30212">
    <property type="entry name" value="PROTEIN YIIM"/>
    <property type="match status" value="1"/>
</dbReference>
<name>A0A839ILE7_9GAMM</name>
<sequence length="233" mass="26725">MISEQSVCPLAVFTGKTEQKYGLQTAIDKKTVTGKIYLSETGLEGDECADHKHHGGPERALHQYPAEHYRYWAEKYSEQSHADDWCAPGMGENLSTQGMLENNVCIGDRYQWGEAIIEISQPRSPCFKLNRRWDIDHFSVDMQEISRCGWLYRVIQAGLVSEQDALKLIHRPDNAMTVHQVCAIFFGDPLNRTGLLRLQQQAVLSASWMSKVEQRLEHNTVENWNFRLLGRTE</sequence>
<dbReference type="Gene3D" id="2.40.33.20">
    <property type="entry name" value="PK beta-barrel domain-like"/>
    <property type="match status" value="1"/>
</dbReference>
<evidence type="ECO:0000313" key="3">
    <source>
        <dbReference type="Proteomes" id="UP000565262"/>
    </source>
</evidence>
<dbReference type="GO" id="GO:0030170">
    <property type="term" value="F:pyridoxal phosphate binding"/>
    <property type="evidence" value="ECO:0007669"/>
    <property type="project" value="InterPro"/>
</dbReference>
<dbReference type="AlphaFoldDB" id="A0A839ILE7"/>
<dbReference type="InterPro" id="IPR011037">
    <property type="entry name" value="Pyrv_Knase-like_insert_dom_sf"/>
</dbReference>
<organism evidence="2 3">
    <name type="scientific">Oceanospirillum sediminis</name>
    <dbReference type="NCBI Taxonomy" id="2760088"/>
    <lineage>
        <taxon>Bacteria</taxon>
        <taxon>Pseudomonadati</taxon>
        <taxon>Pseudomonadota</taxon>
        <taxon>Gammaproteobacteria</taxon>
        <taxon>Oceanospirillales</taxon>
        <taxon>Oceanospirillaceae</taxon>
        <taxon>Oceanospirillum</taxon>
    </lineage>
</organism>
<dbReference type="RefSeq" id="WP_182807993.1">
    <property type="nucleotide sequence ID" value="NZ_JACJFM010000005.1"/>
</dbReference>
<accession>A0A839ILE7</accession>
<dbReference type="GO" id="GO:0030151">
    <property type="term" value="F:molybdenum ion binding"/>
    <property type="evidence" value="ECO:0007669"/>
    <property type="project" value="InterPro"/>
</dbReference>
<dbReference type="GO" id="GO:0003824">
    <property type="term" value="F:catalytic activity"/>
    <property type="evidence" value="ECO:0007669"/>
    <property type="project" value="InterPro"/>
</dbReference>
<proteinExistence type="predicted"/>
<dbReference type="EMBL" id="JACJFM010000005">
    <property type="protein sequence ID" value="MBB1486035.1"/>
    <property type="molecule type" value="Genomic_DNA"/>
</dbReference>
<dbReference type="InterPro" id="IPR005163">
    <property type="entry name" value="Tri_helical_YiiM-like"/>
</dbReference>
<reference evidence="2 3" key="1">
    <citation type="submission" date="2020-08" db="EMBL/GenBank/DDBJ databases">
        <title>Oceanospirillum sp. nov. isolated from marine sediment.</title>
        <authorList>
            <person name="Ji X."/>
        </authorList>
    </citation>
    <scope>NUCLEOTIDE SEQUENCE [LARGE SCALE GENOMIC DNA]</scope>
    <source>
        <strain evidence="2 3">D5</strain>
    </source>
</reference>
<keyword evidence="3" id="KW-1185">Reference proteome</keyword>
<feature type="domain" description="MOSC" evidence="1">
    <location>
        <begin position="30"/>
        <end position="169"/>
    </location>
</feature>
<gene>
    <name evidence="2" type="ORF">H4O21_05390</name>
</gene>
<evidence type="ECO:0000259" key="1">
    <source>
        <dbReference type="PROSITE" id="PS51340"/>
    </source>
</evidence>
<evidence type="ECO:0000313" key="2">
    <source>
        <dbReference type="EMBL" id="MBB1486035.1"/>
    </source>
</evidence>
<dbReference type="PROSITE" id="PS51340">
    <property type="entry name" value="MOSC"/>
    <property type="match status" value="1"/>
</dbReference>
<dbReference type="InterPro" id="IPR052353">
    <property type="entry name" value="Benzoxazolinone_Detox_Enz"/>
</dbReference>
<dbReference type="Pfam" id="PF03475">
    <property type="entry name" value="YiiM_3-alpha"/>
    <property type="match status" value="1"/>
</dbReference>